<organism evidence="2">
    <name type="scientific">Solanum chacoense</name>
    <name type="common">Chaco potato</name>
    <dbReference type="NCBI Taxonomy" id="4108"/>
    <lineage>
        <taxon>Eukaryota</taxon>
        <taxon>Viridiplantae</taxon>
        <taxon>Streptophyta</taxon>
        <taxon>Embryophyta</taxon>
        <taxon>Tracheophyta</taxon>
        <taxon>Spermatophyta</taxon>
        <taxon>Magnoliopsida</taxon>
        <taxon>eudicotyledons</taxon>
        <taxon>Gunneridae</taxon>
        <taxon>Pentapetalae</taxon>
        <taxon>asterids</taxon>
        <taxon>lamiids</taxon>
        <taxon>Solanales</taxon>
        <taxon>Solanaceae</taxon>
        <taxon>Solanoideae</taxon>
        <taxon>Solaneae</taxon>
        <taxon>Solanum</taxon>
    </lineage>
</organism>
<protein>
    <submittedName>
        <fullName evidence="2">Putative ovule protein</fullName>
    </submittedName>
</protein>
<reference evidence="2" key="1">
    <citation type="submission" date="2015-12" db="EMBL/GenBank/DDBJ databases">
        <title>Gene expression during late stages of embryo sac development: a critical building block for successful pollen-pistil interactions.</title>
        <authorList>
            <person name="Liu Y."/>
            <person name="Joly V."/>
            <person name="Sabar M."/>
            <person name="Matton D.P."/>
        </authorList>
    </citation>
    <scope>NUCLEOTIDE SEQUENCE</scope>
</reference>
<dbReference type="AlphaFoldDB" id="A0A0V0GE54"/>
<proteinExistence type="predicted"/>
<accession>A0A0V0GE54</accession>
<feature type="region of interest" description="Disordered" evidence="1">
    <location>
        <begin position="1"/>
        <end position="22"/>
    </location>
</feature>
<name>A0A0V0GE54_SOLCH</name>
<sequence length="64" mass="7048">VEKVGDSVRHSPNNTPEADKNPPKVCIGRFGSVLGVIGSVYRFSVCKYFKPITKPITYFLSVFG</sequence>
<feature type="non-terminal residue" evidence="2">
    <location>
        <position position="1"/>
    </location>
</feature>
<evidence type="ECO:0000256" key="1">
    <source>
        <dbReference type="SAM" id="MobiDB-lite"/>
    </source>
</evidence>
<dbReference type="EMBL" id="GEDG01042302">
    <property type="protein sequence ID" value="JAP06221.1"/>
    <property type="molecule type" value="Transcribed_RNA"/>
</dbReference>
<evidence type="ECO:0000313" key="2">
    <source>
        <dbReference type="EMBL" id="JAP06221.1"/>
    </source>
</evidence>